<feature type="compositionally biased region" description="Acidic residues" evidence="1">
    <location>
        <begin position="64"/>
        <end position="74"/>
    </location>
</feature>
<protein>
    <submittedName>
        <fullName evidence="3">Putative secreted protein</fullName>
    </submittedName>
</protein>
<proteinExistence type="evidence at transcript level"/>
<feature type="region of interest" description="Disordered" evidence="1">
    <location>
        <begin position="62"/>
        <end position="121"/>
    </location>
</feature>
<dbReference type="AlphaFoldDB" id="A0A090XE93"/>
<feature type="signal peptide" evidence="2">
    <location>
        <begin position="1"/>
        <end position="19"/>
    </location>
</feature>
<name>A0A090XE93_IXORI</name>
<dbReference type="EMBL" id="GBIH01002242">
    <property type="protein sequence ID" value="JAC92468.1"/>
    <property type="molecule type" value="mRNA"/>
</dbReference>
<sequence>MYRITCAILFAGFIAASTCLSVAREDGDLLDALAHKDTKKLGEEAIQLGEILRKCAKNSKNEPTIEEFPGDEAEEHFSKNLGKYQKQRRTQKTRSRKVSWMQPSRLKKRSRTASRMLPGKL</sequence>
<evidence type="ECO:0000256" key="1">
    <source>
        <dbReference type="SAM" id="MobiDB-lite"/>
    </source>
</evidence>
<reference evidence="3" key="1">
    <citation type="journal article" date="2015" name="PLoS Negl. Trop. Dis.">
        <title>Deep Sequencing Analysis of the Ixodes ricinus Haemocytome.</title>
        <authorList>
            <person name="Kotsyfakis M."/>
            <person name="Kopacek P."/>
            <person name="Franta Z."/>
            <person name="Pedra J.H."/>
            <person name="Ribeiro J.M."/>
        </authorList>
    </citation>
    <scope>NUCLEOTIDE SEQUENCE</scope>
</reference>
<feature type="chain" id="PRO_5001867140" evidence="2">
    <location>
        <begin position="20"/>
        <end position="121"/>
    </location>
</feature>
<accession>A0A090XE93</accession>
<keyword evidence="2" id="KW-0732">Signal</keyword>
<feature type="compositionally biased region" description="Basic residues" evidence="1">
    <location>
        <begin position="85"/>
        <end position="97"/>
    </location>
</feature>
<evidence type="ECO:0000313" key="3">
    <source>
        <dbReference type="EMBL" id="JAC92468.1"/>
    </source>
</evidence>
<evidence type="ECO:0000256" key="2">
    <source>
        <dbReference type="SAM" id="SignalP"/>
    </source>
</evidence>
<organism evidence="3">
    <name type="scientific">Ixodes ricinus</name>
    <name type="common">Common tick</name>
    <name type="synonym">Acarus ricinus</name>
    <dbReference type="NCBI Taxonomy" id="34613"/>
    <lineage>
        <taxon>Eukaryota</taxon>
        <taxon>Metazoa</taxon>
        <taxon>Ecdysozoa</taxon>
        <taxon>Arthropoda</taxon>
        <taxon>Chelicerata</taxon>
        <taxon>Arachnida</taxon>
        <taxon>Acari</taxon>
        <taxon>Parasitiformes</taxon>
        <taxon>Ixodida</taxon>
        <taxon>Ixodoidea</taxon>
        <taxon>Ixodidae</taxon>
        <taxon>Ixodinae</taxon>
        <taxon>Ixodes</taxon>
    </lineage>
</organism>